<evidence type="ECO:0000313" key="4">
    <source>
        <dbReference type="Proteomes" id="UP000245820"/>
    </source>
</evidence>
<dbReference type="OrthoDB" id="5406017at2"/>
<dbReference type="Pfam" id="PF01926">
    <property type="entry name" value="MMR_HSR1"/>
    <property type="match status" value="1"/>
</dbReference>
<evidence type="ECO:0000313" key="3">
    <source>
        <dbReference type="EMBL" id="AWL04779.1"/>
    </source>
</evidence>
<accession>A0A2S2DI67</accession>
<dbReference type="EMBL" id="CP029343">
    <property type="protein sequence ID" value="AWL04779.1"/>
    <property type="molecule type" value="Genomic_DNA"/>
</dbReference>
<dbReference type="KEGG" id="mtim:DIR46_10250"/>
<name>A0A2S2DI67_9BURK</name>
<proteinExistence type="predicted"/>
<dbReference type="GO" id="GO:0005525">
    <property type="term" value="F:GTP binding"/>
    <property type="evidence" value="ECO:0007669"/>
    <property type="project" value="InterPro"/>
</dbReference>
<dbReference type="InterPro" id="IPR027417">
    <property type="entry name" value="P-loop_NTPase"/>
</dbReference>
<feature type="region of interest" description="Disordered" evidence="1">
    <location>
        <begin position="489"/>
        <end position="510"/>
    </location>
</feature>
<dbReference type="CDD" id="cd00882">
    <property type="entry name" value="Ras_like_GTPase"/>
    <property type="match status" value="1"/>
</dbReference>
<sequence length="510" mass="55002">MITPAKIQFALVSHTNNGKTTLARTLVGMDVGEIRDAAHVTQISEGYPLLSTEEGDSLVLWDTPGFGDSVRLHKRLALAGNPIGWFLREVFDRYRDRPFWLSQQALRAAREEADVVLYLVNSSESPQDAGYLPSEMKILEWLGKPVVVLLNQVGPPRPAHEEQAEPKRWKQHLAQYQVVKEVLPLDAFARCWVHEHVFYESVAGLIEEEKRPAYARLLAAWAERNRVRYASALNMSAEQIAAAARDSEPLGEERTGMLRTALKAVGIGKDEQRRQDLAMAALVQRLNDGINHATARMLSLYRIDPGQAVNVNARVRENFAVRAPVDKAQAGLLGAVVSGAATGLSADAMAGGLTLGAGALIGAIAGGITAAGAAWGFNQGTDRNQANVKFANPFLQTLLTGAVLRYLAVAHFGRGRGNYVESEAPPFWQAEAEQALNGVGIHGDRLWQAVREAPDLGAATRLVEAVLVPAVTATLERLYPDVAFPGAPAQAAPAAPTLDKDAITGTGTAR</sequence>
<organism evidence="3 4">
    <name type="scientific">Massilia oculi</name>
    <dbReference type="NCBI Taxonomy" id="945844"/>
    <lineage>
        <taxon>Bacteria</taxon>
        <taxon>Pseudomonadati</taxon>
        <taxon>Pseudomonadota</taxon>
        <taxon>Betaproteobacteria</taxon>
        <taxon>Burkholderiales</taxon>
        <taxon>Oxalobacteraceae</taxon>
        <taxon>Telluria group</taxon>
        <taxon>Massilia</taxon>
    </lineage>
</organism>
<dbReference type="Gene3D" id="3.40.50.300">
    <property type="entry name" value="P-loop containing nucleotide triphosphate hydrolases"/>
    <property type="match status" value="1"/>
</dbReference>
<dbReference type="Proteomes" id="UP000245820">
    <property type="component" value="Chromosome"/>
</dbReference>
<reference evidence="3 4" key="1">
    <citation type="submission" date="2018-05" db="EMBL/GenBank/DDBJ databases">
        <title>Complete genome sequence of Massilia oculi sp. nov. CCUG 43427T (=DSM 26321T), the type strain of M. oculi, and comparison with genome sequences of other Massilia strains.</title>
        <authorList>
            <person name="Zhu B."/>
        </authorList>
    </citation>
    <scope>NUCLEOTIDE SEQUENCE [LARGE SCALE GENOMIC DNA]</scope>
    <source>
        <strain evidence="3 4">CCUG 43427</strain>
    </source>
</reference>
<keyword evidence="4" id="KW-1185">Reference proteome</keyword>
<evidence type="ECO:0000259" key="2">
    <source>
        <dbReference type="Pfam" id="PF01926"/>
    </source>
</evidence>
<evidence type="ECO:0000256" key="1">
    <source>
        <dbReference type="SAM" id="MobiDB-lite"/>
    </source>
</evidence>
<dbReference type="InterPro" id="IPR021871">
    <property type="entry name" value="DUF3482"/>
</dbReference>
<dbReference type="Pfam" id="PF11981">
    <property type="entry name" value="DUF3482"/>
    <property type="match status" value="1"/>
</dbReference>
<dbReference type="InterPro" id="IPR006073">
    <property type="entry name" value="GTP-bd"/>
</dbReference>
<feature type="domain" description="G" evidence="2">
    <location>
        <begin position="9"/>
        <end position="152"/>
    </location>
</feature>
<dbReference type="AlphaFoldDB" id="A0A2S2DI67"/>
<dbReference type="SUPFAM" id="SSF52540">
    <property type="entry name" value="P-loop containing nucleoside triphosphate hydrolases"/>
    <property type="match status" value="1"/>
</dbReference>
<protein>
    <submittedName>
        <fullName evidence="3">DUF3482 domain-containing protein</fullName>
    </submittedName>
</protein>
<dbReference type="RefSeq" id="WP_109345148.1">
    <property type="nucleotide sequence ID" value="NZ_CP029343.1"/>
</dbReference>
<gene>
    <name evidence="3" type="ORF">DIR46_10250</name>
</gene>